<gene>
    <name evidence="4" type="ORF">BQ2448_7523</name>
</gene>
<evidence type="ECO:0000256" key="2">
    <source>
        <dbReference type="SAM" id="Phobius"/>
    </source>
</evidence>
<feature type="transmembrane region" description="Helical" evidence="2">
    <location>
        <begin position="134"/>
        <end position="153"/>
    </location>
</feature>
<evidence type="ECO:0000313" key="4">
    <source>
        <dbReference type="EMBL" id="SCV73597.1"/>
    </source>
</evidence>
<dbReference type="GO" id="GO:0061503">
    <property type="term" value="F:tRNA threonylcarbamoyladenosine dehydratase"/>
    <property type="evidence" value="ECO:0007669"/>
    <property type="project" value="TreeGrafter"/>
</dbReference>
<feature type="domain" description="THIF-type NAD/FAD binding fold" evidence="3">
    <location>
        <begin position="117"/>
        <end position="243"/>
    </location>
</feature>
<dbReference type="OrthoDB" id="10265862at2759"/>
<protein>
    <submittedName>
        <fullName evidence="4">BQ2448_7523 protein</fullName>
    </submittedName>
</protein>
<keyword evidence="2" id="KW-0812">Transmembrane</keyword>
<dbReference type="GO" id="GO:0005741">
    <property type="term" value="C:mitochondrial outer membrane"/>
    <property type="evidence" value="ECO:0007669"/>
    <property type="project" value="TreeGrafter"/>
</dbReference>
<dbReference type="Proteomes" id="UP000198372">
    <property type="component" value="Unassembled WGS sequence"/>
</dbReference>
<dbReference type="STRING" id="269621.A0A238FK21"/>
<dbReference type="SUPFAM" id="SSF69572">
    <property type="entry name" value="Activating enzymes of the ubiquitin-like proteins"/>
    <property type="match status" value="1"/>
</dbReference>
<dbReference type="Pfam" id="PF00899">
    <property type="entry name" value="ThiF"/>
    <property type="match status" value="1"/>
</dbReference>
<feature type="transmembrane region" description="Helical" evidence="2">
    <location>
        <begin position="26"/>
        <end position="44"/>
    </location>
</feature>
<feature type="compositionally biased region" description="Basic and acidic residues" evidence="1">
    <location>
        <begin position="62"/>
        <end position="74"/>
    </location>
</feature>
<keyword evidence="5" id="KW-1185">Reference proteome</keyword>
<evidence type="ECO:0000313" key="5">
    <source>
        <dbReference type="Proteomes" id="UP000198372"/>
    </source>
</evidence>
<feature type="compositionally biased region" description="Gly residues" evidence="1">
    <location>
        <begin position="79"/>
        <end position="101"/>
    </location>
</feature>
<reference evidence="5" key="1">
    <citation type="submission" date="2016-09" db="EMBL/GenBank/DDBJ databases">
        <authorList>
            <person name="Jeantristanb JTB J.-T."/>
            <person name="Ricardo R."/>
        </authorList>
    </citation>
    <scope>NUCLEOTIDE SEQUENCE [LARGE SCALE GENOMIC DNA]</scope>
</reference>
<name>A0A238FK21_9BASI</name>
<keyword evidence="2" id="KW-0472">Membrane</keyword>
<dbReference type="CDD" id="cd00755">
    <property type="entry name" value="YgdL_like"/>
    <property type="match status" value="1"/>
</dbReference>
<evidence type="ECO:0000256" key="1">
    <source>
        <dbReference type="SAM" id="MobiDB-lite"/>
    </source>
</evidence>
<dbReference type="PANTHER" id="PTHR43267">
    <property type="entry name" value="TRNA THREONYLCARBAMOYLADENOSINE DEHYDRATASE"/>
    <property type="match status" value="1"/>
</dbReference>
<dbReference type="GO" id="GO:0061504">
    <property type="term" value="P:cyclic threonylcarbamoyladenosine biosynthetic process"/>
    <property type="evidence" value="ECO:0007669"/>
    <property type="project" value="TreeGrafter"/>
</dbReference>
<feature type="region of interest" description="Disordered" evidence="1">
    <location>
        <begin position="62"/>
        <end position="105"/>
    </location>
</feature>
<dbReference type="EMBL" id="FMSP01000018">
    <property type="protein sequence ID" value="SCV73597.1"/>
    <property type="molecule type" value="Genomic_DNA"/>
</dbReference>
<dbReference type="Gene3D" id="3.40.50.720">
    <property type="entry name" value="NAD(P)-binding Rossmann-like Domain"/>
    <property type="match status" value="1"/>
</dbReference>
<organism evidence="4 5">
    <name type="scientific">Microbotryum intermedium</name>
    <dbReference type="NCBI Taxonomy" id="269621"/>
    <lineage>
        <taxon>Eukaryota</taxon>
        <taxon>Fungi</taxon>
        <taxon>Dikarya</taxon>
        <taxon>Basidiomycota</taxon>
        <taxon>Pucciniomycotina</taxon>
        <taxon>Microbotryomycetes</taxon>
        <taxon>Microbotryales</taxon>
        <taxon>Microbotryaceae</taxon>
        <taxon>Microbotryum</taxon>
    </lineage>
</organism>
<keyword evidence="2" id="KW-1133">Transmembrane helix</keyword>
<accession>A0A238FK21</accession>
<dbReference type="InterPro" id="IPR000594">
    <property type="entry name" value="ThiF_NAD_FAD-bd"/>
</dbReference>
<evidence type="ECO:0000259" key="3">
    <source>
        <dbReference type="Pfam" id="PF00899"/>
    </source>
</evidence>
<dbReference type="InterPro" id="IPR035985">
    <property type="entry name" value="Ubiquitin-activating_enz"/>
</dbReference>
<dbReference type="AlphaFoldDB" id="A0A238FK21"/>
<dbReference type="InterPro" id="IPR045886">
    <property type="entry name" value="ThiF/MoeB/HesA"/>
</dbReference>
<dbReference type="GO" id="GO:0008641">
    <property type="term" value="F:ubiquitin-like modifier activating enzyme activity"/>
    <property type="evidence" value="ECO:0007669"/>
    <property type="project" value="InterPro"/>
</dbReference>
<proteinExistence type="predicted"/>
<sequence>MPSTTVASTSLLARLETQLRTPNGKFVLVALATTLLTTGTILTTQKVRRKKKRGKLREVVERRTREEGEEEVMRDFLGSPGGGKGKGTPRGTGQEGEGVGNKGRKPTSEVIIREALARNYIFFGEDGMNKIRDAFVVVVGLGGVGSACATMLVRSGVKKVRLIDFDQVSLSSLNRHSTANLAQVGTPKVISCADYFASVAPWVEVDARNELFSKDDADTLLECNPDYVIDAIDNIDSKVSVHALNAQFLSFHITFKPPFSSTQVDLLVYCHQHGLPIFSSLGAAAKSDPSRIQVSDISTTFEDPLARVVRRRLKLEGVHSGVPVVYSTEKPRDDLGLLPLPEEEFQKGKVDELAAIQNFRVRILPVLGPLPAMFGNAAATYVLQALAGFKMEPLPVKNRHKMAATIHRQLAAVEFRLSGTNKIPMNEDDVLYLFEEVFRARSVAPLLGLPSRPCLLRWEKEGGLRWDNLVVFDRTEGDIHEKEVLIGGKRPEDLWGPEVTALVQKRHAEERRLRKFRIE</sequence>
<dbReference type="PANTHER" id="PTHR43267:SF2">
    <property type="entry name" value="TRNA THREONYLCARBAMOYLADENOSINE DEHYDRATASE 1-RELATED"/>
    <property type="match status" value="1"/>
</dbReference>